<dbReference type="InterPro" id="IPR023696">
    <property type="entry name" value="Ureohydrolase_dom_sf"/>
</dbReference>
<dbReference type="Proteomes" id="UP001642483">
    <property type="component" value="Unassembled WGS sequence"/>
</dbReference>
<evidence type="ECO:0000256" key="9">
    <source>
        <dbReference type="ARBA" id="ARBA00023242"/>
    </source>
</evidence>
<gene>
    <name evidence="13" type="ORF">CVLEPA_LOCUS15048</name>
</gene>
<evidence type="ECO:0000259" key="12">
    <source>
        <dbReference type="Pfam" id="PF04389"/>
    </source>
</evidence>
<dbReference type="InterPro" id="IPR007484">
    <property type="entry name" value="Peptidase_M28"/>
</dbReference>
<sequence length="628" mass="71695">MTTSTKNVAYFYDMEVSRFHYGPGHPMKPHRLALTHTLVLHYDLHHKMQMYKPYRATRHDMCRFHSEDYINFLQRVTPMNLGGFTKTLQMFNVGDDCPVFPGLYDFCSMYTGASLQAATMINNKNCDIAINWSGGLHHAKKFEASGFCYVNDIVIGILELLKYHPRVLYLDIDVHHGDGVQEAFYLTDRVMTVSFHKYGNYFFPGTGDMYELGAESGHYYSLNVPLKDGINDQAYLQLFKPIMQAVMQSYQPTCVVMQCGADSLGCDRLGCFNLSIDGHGECVQYMKQFGVPLMFLGGGGYTVRNVARCWTHETSIIVGQDISDELPYNEYFEYFGPDYNLRPDTSRGIENQNTKQYLDQLKQMVLENLKMIDHSPSVQMHEVPPDLLSFENYDEINDPDVRETNDEVAQRVEPENEFYDGDKDNDKESDIPVQPVSYGDAFWYLSILSGPPAPEEWQGGFNFTYNIGGAFKHPHNSCKVELHVANYIETKTVHNLIGYIRGWLEPDRYVLVGNHRDAWTFGGADPSSGTAVVLEVARAISSVVKSEKWRPRRTIVFCNWAAEEFGLMGSTEWNEQMEKRLLFGAVSYLNVDTAVMGNVSFFAASTPDFYQMLYNITNDVPNPNWNEM</sequence>
<dbReference type="InterPro" id="IPR023801">
    <property type="entry name" value="His_deacetylse_dom"/>
</dbReference>
<evidence type="ECO:0000256" key="2">
    <source>
        <dbReference type="ARBA" id="ARBA00006457"/>
    </source>
</evidence>
<dbReference type="PANTHER" id="PTHR10625">
    <property type="entry name" value="HISTONE DEACETYLASE HDAC1-RELATED"/>
    <property type="match status" value="1"/>
</dbReference>
<keyword evidence="6" id="KW-0156">Chromatin regulator</keyword>
<keyword evidence="7" id="KW-0805">Transcription regulation</keyword>
<dbReference type="Pfam" id="PF00850">
    <property type="entry name" value="Hist_deacetyl"/>
    <property type="match status" value="1"/>
</dbReference>
<accession>A0ABP0G061</accession>
<keyword evidence="8" id="KW-0804">Transcription</keyword>
<evidence type="ECO:0000259" key="11">
    <source>
        <dbReference type="Pfam" id="PF00850"/>
    </source>
</evidence>
<evidence type="ECO:0000256" key="4">
    <source>
        <dbReference type="ARBA" id="ARBA00022491"/>
    </source>
</evidence>
<evidence type="ECO:0000256" key="5">
    <source>
        <dbReference type="ARBA" id="ARBA00022801"/>
    </source>
</evidence>
<evidence type="ECO:0000256" key="8">
    <source>
        <dbReference type="ARBA" id="ARBA00023163"/>
    </source>
</evidence>
<dbReference type="PANTHER" id="PTHR10625:SF36">
    <property type="entry name" value="HISTONE DEACETYLASE 3"/>
    <property type="match status" value="1"/>
</dbReference>
<keyword evidence="4" id="KW-0678">Repressor</keyword>
<feature type="domain" description="Histone deacetylase" evidence="11">
    <location>
        <begin position="25"/>
        <end position="315"/>
    </location>
</feature>
<dbReference type="Pfam" id="PF04389">
    <property type="entry name" value="Peptidase_M28"/>
    <property type="match status" value="1"/>
</dbReference>
<evidence type="ECO:0000256" key="10">
    <source>
        <dbReference type="ARBA" id="ARBA00040349"/>
    </source>
</evidence>
<dbReference type="Gene3D" id="3.40.800.20">
    <property type="entry name" value="Histone deacetylase domain"/>
    <property type="match status" value="1"/>
</dbReference>
<dbReference type="Gene3D" id="3.40.630.10">
    <property type="entry name" value="Zn peptidases"/>
    <property type="match status" value="1"/>
</dbReference>
<dbReference type="EC" id="3.5.1.98" evidence="3"/>
<comment type="similarity">
    <text evidence="2">Belongs to the histone deacetylase family. HD type 1 subfamily.</text>
</comment>
<proteinExistence type="inferred from homology"/>
<feature type="domain" description="Peptidase M28" evidence="12">
    <location>
        <begin position="495"/>
        <end position="615"/>
    </location>
</feature>
<keyword evidence="9" id="KW-0539">Nucleus</keyword>
<keyword evidence="14" id="KW-1185">Reference proteome</keyword>
<evidence type="ECO:0000313" key="13">
    <source>
        <dbReference type="EMBL" id="CAK8684044.1"/>
    </source>
</evidence>
<dbReference type="CDD" id="cd10005">
    <property type="entry name" value="HDAC3"/>
    <property type="match status" value="1"/>
</dbReference>
<evidence type="ECO:0000256" key="6">
    <source>
        <dbReference type="ARBA" id="ARBA00022853"/>
    </source>
</evidence>
<protein>
    <recommendedName>
        <fullName evidence="10">Histone deacetylase 3</fullName>
        <ecNumber evidence="3">3.5.1.98</ecNumber>
    </recommendedName>
</protein>
<reference evidence="13 14" key="1">
    <citation type="submission" date="2024-02" db="EMBL/GenBank/DDBJ databases">
        <authorList>
            <person name="Daric V."/>
            <person name="Darras S."/>
        </authorList>
    </citation>
    <scope>NUCLEOTIDE SEQUENCE [LARGE SCALE GENOMIC DNA]</scope>
</reference>
<comment type="subcellular location">
    <subcellularLocation>
        <location evidence="1">Nucleus</location>
    </subcellularLocation>
</comment>
<dbReference type="SUPFAM" id="SSF52768">
    <property type="entry name" value="Arginase/deacetylase"/>
    <property type="match status" value="1"/>
</dbReference>
<dbReference type="InterPro" id="IPR000286">
    <property type="entry name" value="HDACs"/>
</dbReference>
<evidence type="ECO:0000256" key="3">
    <source>
        <dbReference type="ARBA" id="ARBA00012111"/>
    </source>
</evidence>
<dbReference type="InterPro" id="IPR037138">
    <property type="entry name" value="His_deacetylse_dom_sf"/>
</dbReference>
<dbReference type="EMBL" id="CAWYQH010000097">
    <property type="protein sequence ID" value="CAK8684044.1"/>
    <property type="molecule type" value="Genomic_DNA"/>
</dbReference>
<dbReference type="PRINTS" id="PR01271">
    <property type="entry name" value="HISDACETLASE"/>
</dbReference>
<comment type="caution">
    <text evidence="13">The sequence shown here is derived from an EMBL/GenBank/DDBJ whole genome shotgun (WGS) entry which is preliminary data.</text>
</comment>
<evidence type="ECO:0000313" key="14">
    <source>
        <dbReference type="Proteomes" id="UP001642483"/>
    </source>
</evidence>
<dbReference type="Gene3D" id="3.50.30.30">
    <property type="match status" value="1"/>
</dbReference>
<organism evidence="13 14">
    <name type="scientific">Clavelina lepadiformis</name>
    <name type="common">Light-bulb sea squirt</name>
    <name type="synonym">Ascidia lepadiformis</name>
    <dbReference type="NCBI Taxonomy" id="159417"/>
    <lineage>
        <taxon>Eukaryota</taxon>
        <taxon>Metazoa</taxon>
        <taxon>Chordata</taxon>
        <taxon>Tunicata</taxon>
        <taxon>Ascidiacea</taxon>
        <taxon>Aplousobranchia</taxon>
        <taxon>Clavelinidae</taxon>
        <taxon>Clavelina</taxon>
    </lineage>
</organism>
<dbReference type="InterPro" id="IPR003084">
    <property type="entry name" value="HDAC_I/II"/>
</dbReference>
<keyword evidence="5" id="KW-0378">Hydrolase</keyword>
<name>A0ABP0G061_CLALP</name>
<dbReference type="SUPFAM" id="SSF53187">
    <property type="entry name" value="Zn-dependent exopeptidases"/>
    <property type="match status" value="1"/>
</dbReference>
<evidence type="ECO:0000256" key="7">
    <source>
        <dbReference type="ARBA" id="ARBA00023015"/>
    </source>
</evidence>
<dbReference type="PRINTS" id="PR01270">
    <property type="entry name" value="HDASUPER"/>
</dbReference>
<evidence type="ECO:0000256" key="1">
    <source>
        <dbReference type="ARBA" id="ARBA00004123"/>
    </source>
</evidence>